<dbReference type="InParanoid" id="M4CXY6"/>
<dbReference type="STRING" id="51351.M4CXY6"/>
<accession>M4CXY6</accession>
<dbReference type="InterPro" id="IPR051563">
    <property type="entry name" value="Glycosyl_Hydrolase_51"/>
</dbReference>
<keyword evidence="6" id="KW-1133">Transmembrane helix</keyword>
<dbReference type="Gene3D" id="2.60.40.1180">
    <property type="entry name" value="Golgi alpha-mannosidase II"/>
    <property type="match status" value="1"/>
</dbReference>
<evidence type="ECO:0000256" key="1">
    <source>
        <dbReference type="ARBA" id="ARBA00001462"/>
    </source>
</evidence>
<evidence type="ECO:0000313" key="8">
    <source>
        <dbReference type="EnsemblPlants" id="Bra009083.1-P"/>
    </source>
</evidence>
<comment type="catalytic activity">
    <reaction evidence="1">
        <text>Hydrolysis of terminal non-reducing alpha-L-arabinofuranoside residues in alpha-L-arabinosides.</text>
        <dbReference type="EC" id="3.2.1.55"/>
    </reaction>
</comment>
<dbReference type="SUPFAM" id="SSF51445">
    <property type="entry name" value="(Trans)glycosidases"/>
    <property type="match status" value="2"/>
</dbReference>
<name>M4CXY6_BRACM</name>
<evidence type="ECO:0000256" key="6">
    <source>
        <dbReference type="SAM" id="Phobius"/>
    </source>
</evidence>
<dbReference type="Proteomes" id="UP000011750">
    <property type="component" value="Chromosome A10"/>
</dbReference>
<dbReference type="SMART" id="SM00813">
    <property type="entry name" value="Alpha-L-AF_C"/>
    <property type="match status" value="1"/>
</dbReference>
<protein>
    <recommendedName>
        <fullName evidence="3">non-reducing end alpha-L-arabinofuranosidase</fullName>
        <ecNumber evidence="3">3.2.1.55</ecNumber>
    </recommendedName>
</protein>
<keyword evidence="6" id="KW-0812">Transmembrane</keyword>
<reference evidence="8" key="3">
    <citation type="submission" date="2023-03" db="UniProtKB">
        <authorList>
            <consortium name="EnsemblPlants"/>
        </authorList>
    </citation>
    <scope>IDENTIFICATION</scope>
    <source>
        <strain evidence="8">cv. Chiifu-401-42</strain>
    </source>
</reference>
<dbReference type="EC" id="3.2.1.55" evidence="3"/>
<keyword evidence="6" id="KW-0472">Membrane</keyword>
<dbReference type="Gene3D" id="2.130.10.10">
    <property type="entry name" value="YVTN repeat-like/Quinoprotein amine dehydrogenase"/>
    <property type="match status" value="1"/>
</dbReference>
<dbReference type="GO" id="GO:0046373">
    <property type="term" value="P:L-arabinose metabolic process"/>
    <property type="evidence" value="ECO:0007669"/>
    <property type="project" value="InterPro"/>
</dbReference>
<comment type="similarity">
    <text evidence="2">Belongs to the glycosyl hydrolase 51 family.</text>
</comment>
<dbReference type="InterPro" id="IPR055235">
    <property type="entry name" value="ASD1_cat"/>
</dbReference>
<evidence type="ECO:0000256" key="2">
    <source>
        <dbReference type="ARBA" id="ARBA00007186"/>
    </source>
</evidence>
<dbReference type="Pfam" id="PF22848">
    <property type="entry name" value="ASD1_dom"/>
    <property type="match status" value="1"/>
</dbReference>
<dbReference type="eggNOG" id="KOG0647">
    <property type="taxonomic scope" value="Eukaryota"/>
</dbReference>
<dbReference type="InterPro" id="IPR017853">
    <property type="entry name" value="GH"/>
</dbReference>
<keyword evidence="4" id="KW-0732">Signal</keyword>
<dbReference type="EnsemblPlants" id="Bra009083.1">
    <property type="protein sequence ID" value="Bra009083.1-P"/>
    <property type="gene ID" value="Bra009083"/>
</dbReference>
<dbReference type="AlphaFoldDB" id="M4CXY6"/>
<evidence type="ECO:0000256" key="5">
    <source>
        <dbReference type="ARBA" id="ARBA00022801"/>
    </source>
</evidence>
<dbReference type="Gramene" id="Bra009083.1">
    <property type="protein sequence ID" value="Bra009083.1-P"/>
    <property type="gene ID" value="Bra009083"/>
</dbReference>
<dbReference type="InterPro" id="IPR013780">
    <property type="entry name" value="Glyco_hydro_b"/>
</dbReference>
<dbReference type="GO" id="GO:0046556">
    <property type="term" value="F:alpha-L-arabinofuranosidase activity"/>
    <property type="evidence" value="ECO:0000318"/>
    <property type="project" value="GO_Central"/>
</dbReference>
<sequence length="788" mass="87194">MLEVVSSVASYLDHRNCSTEVRVGVHHLDDSQQNKNFTFKYHRDGNEIYSINALNFHPHETVVSEAAAPASAPHVANSMGSASAAPPVANMAFASCNSQSKAFQESKSAKDFCVHVSSNFSIFMQMYLAMMDRKWCSLTFLTSICLILFLLGSYAAYEHFRRVDAREDNEKHYVTLQVEASNATGRPIPETLFGIFFEEINHAGAGGLWAELVSNRGFEAGGQIIPSSIWPWSIIGDESTISVVTDRSSCFERNKIALRMEVLCNSSGCPSEGVGVYNPGYWGMNIEKGKKYKVTLYVRSTGDIDVSVSLTSSNGSLTLASEQIIALASEGHGFRNDLFQMMVDLKPRFIRFPGGCYVEGDSLSNAFHWKETVGAWEERPGHFGDVWNYWTDDGLGQFEFFQLAEDLGAAPIWVFNSGISHHDQVETARIMPFVQEALDGIEFARGDANSTWGSVRAAMGHPKPFGLKYVAVGNEDCWQKYTYYKGSDKTKNVISFYFVWFQEALDGIEFARGDANSTWGSVRAAMGHPTPFDLKYVAVGNEDCLQKYTYYKGNYLVFYNAIKKAYPDIKIISNCDGSSQPLDHPADYYDFHAFVSEYAAKSETDANKGNLLAALGEAGFLLGLEKNSDVVGMVSYAPLFVNTNDRRWLPDAIVFNSSHLYGTPSYWVQQFFTESSGATLLSSTMEGNSSYVEASAISFQSNGSDYIQIKAVNFANVTVELKVKMTGLDSSNTKASAKKKKVLTSASVMDENSFSNPEMITPQESLGVMPEGNLTFVLPPYSFSLFDI</sequence>
<reference evidence="8 9" key="1">
    <citation type="journal article" date="2011" name="Nat. Genet.">
        <title>The genome of the mesopolyploid crop species Brassica rapa.</title>
        <authorList>
            <consortium name="Brassica rapa Genome Sequencing Project Consortium"/>
            <person name="Wang X."/>
            <person name="Wang H."/>
            <person name="Wang J."/>
            <person name="Sun R."/>
            <person name="Wu J."/>
            <person name="Liu S."/>
            <person name="Bai Y."/>
            <person name="Mun J.H."/>
            <person name="Bancroft I."/>
            <person name="Cheng F."/>
            <person name="Huang S."/>
            <person name="Li X."/>
            <person name="Hua W."/>
            <person name="Wang J."/>
            <person name="Wang X."/>
            <person name="Freeling M."/>
            <person name="Pires J.C."/>
            <person name="Paterson A.H."/>
            <person name="Chalhoub B."/>
            <person name="Wang B."/>
            <person name="Hayward A."/>
            <person name="Sharpe A.G."/>
            <person name="Park B.S."/>
            <person name="Weisshaar B."/>
            <person name="Liu B."/>
            <person name="Li B."/>
            <person name="Liu B."/>
            <person name="Tong C."/>
            <person name="Song C."/>
            <person name="Duran C."/>
            <person name="Peng C."/>
            <person name="Geng C."/>
            <person name="Koh C."/>
            <person name="Lin C."/>
            <person name="Edwards D."/>
            <person name="Mu D."/>
            <person name="Shen D."/>
            <person name="Soumpourou E."/>
            <person name="Li F."/>
            <person name="Fraser F."/>
            <person name="Conant G."/>
            <person name="Lassalle G."/>
            <person name="King G.J."/>
            <person name="Bonnema G."/>
            <person name="Tang H."/>
            <person name="Wang H."/>
            <person name="Belcram H."/>
            <person name="Zhou H."/>
            <person name="Hirakawa H."/>
            <person name="Abe H."/>
            <person name="Guo H."/>
            <person name="Wang H."/>
            <person name="Jin H."/>
            <person name="Parkin I.A."/>
            <person name="Batley J."/>
            <person name="Kim J.S."/>
            <person name="Just J."/>
            <person name="Li J."/>
            <person name="Xu J."/>
            <person name="Deng J."/>
            <person name="Kim J.A."/>
            <person name="Li J."/>
            <person name="Yu J."/>
            <person name="Meng J."/>
            <person name="Wang J."/>
            <person name="Min J."/>
            <person name="Poulain J."/>
            <person name="Wang J."/>
            <person name="Hatakeyama K."/>
            <person name="Wu K."/>
            <person name="Wang L."/>
            <person name="Fang L."/>
            <person name="Trick M."/>
            <person name="Links M.G."/>
            <person name="Zhao M."/>
            <person name="Jin M."/>
            <person name="Ramchiary N."/>
            <person name="Drou N."/>
            <person name="Berkman P.J."/>
            <person name="Cai Q."/>
            <person name="Huang Q."/>
            <person name="Li R."/>
            <person name="Tabata S."/>
            <person name="Cheng S."/>
            <person name="Zhang S."/>
            <person name="Zhang S."/>
            <person name="Huang S."/>
            <person name="Sato S."/>
            <person name="Sun S."/>
            <person name="Kwon S.J."/>
            <person name="Choi S.R."/>
            <person name="Lee T.H."/>
            <person name="Fan W."/>
            <person name="Zhao X."/>
            <person name="Tan X."/>
            <person name="Xu X."/>
            <person name="Wang Y."/>
            <person name="Qiu Y."/>
            <person name="Yin Y."/>
            <person name="Li Y."/>
            <person name="Du Y."/>
            <person name="Liao Y."/>
            <person name="Lim Y."/>
            <person name="Narusaka Y."/>
            <person name="Wang Y."/>
            <person name="Wang Z."/>
            <person name="Li Z."/>
            <person name="Wang Z."/>
            <person name="Xiong Z."/>
            <person name="Zhang Z."/>
        </authorList>
    </citation>
    <scope>NUCLEOTIDE SEQUENCE [LARGE SCALE GENOMIC DNA]</scope>
    <source>
        <strain evidence="8 9">cv. Chiifu-401-42</strain>
    </source>
</reference>
<proteinExistence type="inferred from homology"/>
<dbReference type="InterPro" id="IPR010720">
    <property type="entry name" value="Alpha-L-AF_C"/>
</dbReference>
<feature type="transmembrane region" description="Helical" evidence="6">
    <location>
        <begin position="135"/>
        <end position="157"/>
    </location>
</feature>
<evidence type="ECO:0000313" key="9">
    <source>
        <dbReference type="Proteomes" id="UP000011750"/>
    </source>
</evidence>
<dbReference type="Gene3D" id="2.60.120.260">
    <property type="entry name" value="Galactose-binding domain-like"/>
    <property type="match status" value="1"/>
</dbReference>
<dbReference type="InterPro" id="IPR015943">
    <property type="entry name" value="WD40/YVTN_repeat-like_dom_sf"/>
</dbReference>
<reference evidence="8 9" key="2">
    <citation type="journal article" date="2018" name="Hortic Res">
        <title>Improved Brassica rapa reference genome by single-molecule sequencing and chromosome conformation capture technologies.</title>
        <authorList>
            <person name="Zhang L."/>
            <person name="Cai X."/>
            <person name="Wu J."/>
            <person name="Liu M."/>
            <person name="Grob S."/>
            <person name="Cheng F."/>
            <person name="Liang J."/>
            <person name="Cai C."/>
            <person name="Liu Z."/>
            <person name="Liu B."/>
            <person name="Wang F."/>
            <person name="Li S."/>
            <person name="Liu F."/>
            <person name="Li X."/>
            <person name="Cheng L."/>
            <person name="Yang W."/>
            <person name="Li M.H."/>
            <person name="Grossniklaus U."/>
            <person name="Zheng H."/>
            <person name="Wang X."/>
        </authorList>
    </citation>
    <scope>NUCLEOTIDE SEQUENCE [LARGE SCALE GENOMIC DNA]</scope>
    <source>
        <strain evidence="8 9">cv. Chiifu-401-42</strain>
    </source>
</reference>
<dbReference type="GO" id="GO:0045493">
    <property type="term" value="P:xylan catabolic process"/>
    <property type="evidence" value="ECO:0000318"/>
    <property type="project" value="GO_Central"/>
</dbReference>
<evidence type="ECO:0000259" key="7">
    <source>
        <dbReference type="SMART" id="SM00813"/>
    </source>
</evidence>
<evidence type="ECO:0000256" key="3">
    <source>
        <dbReference type="ARBA" id="ARBA00012670"/>
    </source>
</evidence>
<keyword evidence="9" id="KW-1185">Reference proteome</keyword>
<dbReference type="HOGENOM" id="CLU_010060_3_0_1"/>
<feature type="domain" description="Alpha-L-arabinofuranosidase C-terminal" evidence="7">
    <location>
        <begin position="596"/>
        <end position="782"/>
    </location>
</feature>
<dbReference type="Gene3D" id="3.20.20.80">
    <property type="entry name" value="Glycosidases"/>
    <property type="match status" value="2"/>
</dbReference>
<dbReference type="PANTHER" id="PTHR31776">
    <property type="entry name" value="ALPHA-L-ARABINOFURANOSIDASE 1"/>
    <property type="match status" value="1"/>
</dbReference>
<dbReference type="PANTHER" id="PTHR31776:SF21">
    <property type="entry name" value="ALPHA-L-ARABINOFURANOSIDASE 2"/>
    <property type="match status" value="1"/>
</dbReference>
<dbReference type="OMA" id="AANIFIM"/>
<keyword evidence="5" id="KW-0378">Hydrolase</keyword>
<dbReference type="Pfam" id="PF06964">
    <property type="entry name" value="Alpha-L-AF_C"/>
    <property type="match status" value="1"/>
</dbReference>
<organism evidence="8 9">
    <name type="scientific">Brassica campestris</name>
    <name type="common">Field mustard</name>
    <dbReference type="NCBI Taxonomy" id="3711"/>
    <lineage>
        <taxon>Eukaryota</taxon>
        <taxon>Viridiplantae</taxon>
        <taxon>Streptophyta</taxon>
        <taxon>Embryophyta</taxon>
        <taxon>Tracheophyta</taxon>
        <taxon>Spermatophyta</taxon>
        <taxon>Magnoliopsida</taxon>
        <taxon>eudicotyledons</taxon>
        <taxon>Gunneridae</taxon>
        <taxon>Pentapetalae</taxon>
        <taxon>rosids</taxon>
        <taxon>malvids</taxon>
        <taxon>Brassicales</taxon>
        <taxon>Brassicaceae</taxon>
        <taxon>Brassiceae</taxon>
        <taxon>Brassica</taxon>
    </lineage>
</organism>
<evidence type="ECO:0000256" key="4">
    <source>
        <dbReference type="ARBA" id="ARBA00022729"/>
    </source>
</evidence>